<gene>
    <name evidence="1" type="ORF">DEO27_016015</name>
</gene>
<dbReference type="InterPro" id="IPR011256">
    <property type="entry name" value="Reg_factor_effector_dom_sf"/>
</dbReference>
<dbReference type="KEGG" id="mrub:DEO27_016015"/>
<evidence type="ECO:0000313" key="2">
    <source>
        <dbReference type="Proteomes" id="UP000251402"/>
    </source>
</evidence>
<protein>
    <submittedName>
        <fullName evidence="1">GyrI-like domain-containing protein</fullName>
    </submittedName>
</protein>
<dbReference type="OrthoDB" id="794001at2"/>
<dbReference type="AlphaFoldDB" id="A0A5C1I0G5"/>
<dbReference type="RefSeq" id="WP_112575127.1">
    <property type="nucleotide sequence ID" value="NZ_CP043450.1"/>
</dbReference>
<dbReference type="EMBL" id="CP043450">
    <property type="protein sequence ID" value="QEM11465.1"/>
    <property type="molecule type" value="Genomic_DNA"/>
</dbReference>
<accession>A0A5C1I0G5</accession>
<keyword evidence="2" id="KW-1185">Reference proteome</keyword>
<dbReference type="Proteomes" id="UP000251402">
    <property type="component" value="Chromosome"/>
</dbReference>
<sequence>MEDTVQVIAISNPIKLIGKVFTGSYSGASAYVTAVQNELTSAQISFIPYKICGIYYDNPEVTPADEQRSFQGVVTEGNTDLSETSLTAIDMLGTFLYTRVTGDPMQAIMKGYGDLFAYIHARQTKLKSNAGYQILTFSEGLVTTEIYMEISED</sequence>
<name>A0A5C1I0G5_9SPHI</name>
<organism evidence="1 2">
    <name type="scientific">Mucilaginibacter rubeus</name>
    <dbReference type="NCBI Taxonomy" id="2027860"/>
    <lineage>
        <taxon>Bacteria</taxon>
        <taxon>Pseudomonadati</taxon>
        <taxon>Bacteroidota</taxon>
        <taxon>Sphingobacteriia</taxon>
        <taxon>Sphingobacteriales</taxon>
        <taxon>Sphingobacteriaceae</taxon>
        <taxon>Mucilaginibacter</taxon>
    </lineage>
</organism>
<dbReference type="SUPFAM" id="SSF55136">
    <property type="entry name" value="Probable bacterial effector-binding domain"/>
    <property type="match status" value="1"/>
</dbReference>
<proteinExistence type="predicted"/>
<dbReference type="Gene3D" id="3.20.80.10">
    <property type="entry name" value="Regulatory factor, effector binding domain"/>
    <property type="match status" value="1"/>
</dbReference>
<evidence type="ECO:0000313" key="1">
    <source>
        <dbReference type="EMBL" id="QEM11465.1"/>
    </source>
</evidence>
<reference evidence="1" key="1">
    <citation type="submission" date="2019-08" db="EMBL/GenBank/DDBJ databases">
        <title>Comparative genome analysis confer to the adaptation heavy metal polluted environment.</title>
        <authorList>
            <person name="Li Y."/>
        </authorList>
    </citation>
    <scope>NUCLEOTIDE SEQUENCE [LARGE SCALE GENOMIC DNA]</scope>
    <source>
        <strain evidence="1">P1</strain>
    </source>
</reference>